<evidence type="ECO:0000313" key="1">
    <source>
        <dbReference type="EMBL" id="MCU6726257.1"/>
    </source>
</evidence>
<dbReference type="Proteomes" id="UP001652338">
    <property type="component" value="Unassembled WGS sequence"/>
</dbReference>
<reference evidence="1 2" key="1">
    <citation type="journal article" date="2021" name="ISME Commun">
        <title>Automated analysis of genomic sequences facilitates high-throughput and comprehensive description of bacteria.</title>
        <authorList>
            <person name="Hitch T.C.A."/>
        </authorList>
    </citation>
    <scope>NUCLEOTIDE SEQUENCE [LARGE SCALE GENOMIC DNA]</scope>
    <source>
        <strain evidence="1 2">Sanger_29</strain>
    </source>
</reference>
<proteinExistence type="predicted"/>
<organism evidence="1 2">
    <name type="scientific">Muricoprocola aceti</name>
    <dbReference type="NCBI Taxonomy" id="2981772"/>
    <lineage>
        <taxon>Bacteria</taxon>
        <taxon>Bacillati</taxon>
        <taxon>Bacillota</taxon>
        <taxon>Clostridia</taxon>
        <taxon>Lachnospirales</taxon>
        <taxon>Lachnospiraceae</taxon>
        <taxon>Muricoprocola</taxon>
    </lineage>
</organism>
<gene>
    <name evidence="1" type="ORF">OCV47_13090</name>
</gene>
<evidence type="ECO:0008006" key="3">
    <source>
        <dbReference type="Google" id="ProtNLM"/>
    </source>
</evidence>
<protein>
    <recommendedName>
        <fullName evidence="3">VCBS repeat-containing protein</fullName>
    </recommendedName>
</protein>
<comment type="caution">
    <text evidence="1">The sequence shown here is derived from an EMBL/GenBank/DDBJ whole genome shotgun (WGS) entry which is preliminary data.</text>
</comment>
<sequence>MYILSGMLCFGLGATTQAATKVGNGVYEMSTWADEGAETDTLTSVDITGDGKTDKIETVTTSDEIELKVNDKIVRMYLTGSINIQVVQLSKKAFFEITTYEKGDKINCGLYEMNNNKLKRVLDYKKLVNLKQYVKNNFITSNGCWGGFQATSVKGNTIYLRGWFGTKNLGQVNAFKLPLSYSGKKFTLKSTAVSANVGIIPSKSGDFTRTFTAAQKIQTYKAAGSSKKAFVIKKNSKFAVKNWPL</sequence>
<accession>A0ABT2SP15</accession>
<name>A0ABT2SP15_9FIRM</name>
<keyword evidence="2" id="KW-1185">Reference proteome</keyword>
<evidence type="ECO:0000313" key="2">
    <source>
        <dbReference type="Proteomes" id="UP001652338"/>
    </source>
</evidence>
<dbReference type="EMBL" id="JAOQKE010000021">
    <property type="protein sequence ID" value="MCU6726257.1"/>
    <property type="molecule type" value="Genomic_DNA"/>
</dbReference>
<dbReference type="RefSeq" id="WP_262655523.1">
    <property type="nucleotide sequence ID" value="NZ_JAOQKE010000021.1"/>
</dbReference>